<name>A0A6M1RV44_9BACT</name>
<dbReference type="Proteomes" id="UP000477311">
    <property type="component" value="Unassembled WGS sequence"/>
</dbReference>
<dbReference type="InterPro" id="IPR025668">
    <property type="entry name" value="Tnp_DDE_dom"/>
</dbReference>
<evidence type="ECO:0000259" key="1">
    <source>
        <dbReference type="Pfam" id="PF13701"/>
    </source>
</evidence>
<evidence type="ECO:0000313" key="3">
    <source>
        <dbReference type="Proteomes" id="UP000477311"/>
    </source>
</evidence>
<dbReference type="AlphaFoldDB" id="A0A6M1RV44"/>
<organism evidence="2 3">
    <name type="scientific">Limisphaera ngatamarikiensis</name>
    <dbReference type="NCBI Taxonomy" id="1324935"/>
    <lineage>
        <taxon>Bacteria</taxon>
        <taxon>Pseudomonadati</taxon>
        <taxon>Verrucomicrobiota</taxon>
        <taxon>Verrucomicrobiia</taxon>
        <taxon>Limisphaerales</taxon>
        <taxon>Limisphaeraceae</taxon>
        <taxon>Limisphaera</taxon>
    </lineage>
</organism>
<comment type="caution">
    <text evidence="2">The sequence shown here is derived from an EMBL/GenBank/DDBJ whole genome shotgun (WGS) entry which is preliminary data.</text>
</comment>
<proteinExistence type="predicted"/>
<dbReference type="RefSeq" id="WP_165106192.1">
    <property type="nucleotide sequence ID" value="NZ_JAAKYA010000024.1"/>
</dbReference>
<reference evidence="2 3" key="1">
    <citation type="submission" date="2020-02" db="EMBL/GenBank/DDBJ databases">
        <title>Draft genome sequence of Limisphaera ngatamarikiensis NGM72.4T, a thermophilic Verrucomicrobia grouped in subdivision 3.</title>
        <authorList>
            <person name="Carere C.R."/>
            <person name="Steen J."/>
            <person name="Hugenholtz P."/>
            <person name="Stott M.B."/>
        </authorList>
    </citation>
    <scope>NUCLEOTIDE SEQUENCE [LARGE SCALE GENOMIC DNA]</scope>
    <source>
        <strain evidence="2 3">NGM72.4</strain>
    </source>
</reference>
<protein>
    <recommendedName>
        <fullName evidence="1">Transposase DDE domain-containing protein</fullName>
    </recommendedName>
</protein>
<gene>
    <name evidence="2" type="ORF">G4L39_04295</name>
</gene>
<feature type="domain" description="Transposase DDE" evidence="1">
    <location>
        <begin position="130"/>
        <end position="223"/>
    </location>
</feature>
<evidence type="ECO:0000313" key="2">
    <source>
        <dbReference type="EMBL" id="NGO38622.1"/>
    </source>
</evidence>
<keyword evidence="3" id="KW-1185">Reference proteome</keyword>
<sequence length="253" mass="28714">MPPPLPLPKAPEQQPLQHLVVRPITRAERPRWNAELGAHPCLQNATVVGEYLCHGAESQGRWLALPGWGAPARHLRWRDGVEVTEQYAGIRHTVAGSDFTFPLAVARWKKDDEMFWCYAFVAHDPRRTDAGAVMARHRLKGVKEQLFKEVLRGLDLHPPPCASLVANRMFYAIAALAYNLMKAVQLLCLPDECQGWTVPTLLKQMVRLPATVVRHARRLVARVEVAVSWLDWWHQWQARWWRAVAVEAAVPSG</sequence>
<dbReference type="EMBL" id="JAAKYA010000024">
    <property type="protein sequence ID" value="NGO38622.1"/>
    <property type="molecule type" value="Genomic_DNA"/>
</dbReference>
<accession>A0A6M1RV44</accession>
<dbReference type="Pfam" id="PF13701">
    <property type="entry name" value="DDE_Tnp_1_4"/>
    <property type="match status" value="1"/>
</dbReference>